<dbReference type="AlphaFoldDB" id="A0A545AVY9"/>
<dbReference type="Proteomes" id="UP000317982">
    <property type="component" value="Unassembled WGS sequence"/>
</dbReference>
<evidence type="ECO:0000256" key="1">
    <source>
        <dbReference type="SAM" id="MobiDB-lite"/>
    </source>
</evidence>
<keyword evidence="3" id="KW-1185">Reference proteome</keyword>
<dbReference type="EMBL" id="VIRS01000007">
    <property type="protein sequence ID" value="TQS44765.1"/>
    <property type="molecule type" value="Genomic_DNA"/>
</dbReference>
<feature type="region of interest" description="Disordered" evidence="1">
    <location>
        <begin position="40"/>
        <end position="60"/>
    </location>
</feature>
<evidence type="ECO:0008006" key="4">
    <source>
        <dbReference type="Google" id="ProtNLM"/>
    </source>
</evidence>
<evidence type="ECO:0000313" key="2">
    <source>
        <dbReference type="EMBL" id="TQS44765.1"/>
    </source>
</evidence>
<gene>
    <name evidence="2" type="ORF">FL583_12435</name>
</gene>
<protein>
    <recommendedName>
        <fullName evidence="4">CU044_5270 family protein</fullName>
    </recommendedName>
</protein>
<feature type="compositionally biased region" description="Low complexity" evidence="1">
    <location>
        <begin position="40"/>
        <end position="50"/>
    </location>
</feature>
<proteinExistence type="predicted"/>
<sequence>MTRDTLRLLTDARPARLDRPPTDTDAEVAAILARATAPAAGPLAAASPTAVESDTAPAGPTAADGVAGAGLGVGGGYPGDRPPGVDRRLVGVSGGSGDPGKSANRGLTPWVATAVATAAAVTVLVVSVPRTAPDHATPVAGPVTLAASPPSGGAVPSPRTILLAAAEVSARQSAPPATGGRYWADRREGAHVERASMKGKQFDVLVRFREEFWNSRRTDVPGFYVYQELGAVPASPADAAIIRSLGSPSRYGTGQRVPTDPNDPNSPTVPFEYDTKPGRVSVVEQPSTPLALPHAGIRYDRLDSLPTEPAALKALLAKEAIPNDPSSMFAMIFRAASLPVSPAVRSALLEILAGLPGASSAGEVRDAKGRPAETIVLPFGKGTESWYLIDAKTGAPLGVEVHRTDDRAYTTYDLGVSAGWEDQPPGR</sequence>
<dbReference type="OrthoDB" id="3467914at2"/>
<organism evidence="2 3">
    <name type="scientific">Cryptosporangium phraense</name>
    <dbReference type="NCBI Taxonomy" id="2593070"/>
    <lineage>
        <taxon>Bacteria</taxon>
        <taxon>Bacillati</taxon>
        <taxon>Actinomycetota</taxon>
        <taxon>Actinomycetes</taxon>
        <taxon>Cryptosporangiales</taxon>
        <taxon>Cryptosporangiaceae</taxon>
        <taxon>Cryptosporangium</taxon>
    </lineage>
</organism>
<name>A0A545AVY9_9ACTN</name>
<dbReference type="InterPro" id="IPR047789">
    <property type="entry name" value="CU044_5270-like"/>
</dbReference>
<evidence type="ECO:0000313" key="3">
    <source>
        <dbReference type="Proteomes" id="UP000317982"/>
    </source>
</evidence>
<feature type="region of interest" description="Disordered" evidence="1">
    <location>
        <begin position="1"/>
        <end position="23"/>
    </location>
</feature>
<reference evidence="2 3" key="1">
    <citation type="submission" date="2019-07" db="EMBL/GenBank/DDBJ databases">
        <title>Cryptosporangium phraense sp. nov., isolated from plant litter.</title>
        <authorList>
            <person name="Suriyachadkun C."/>
        </authorList>
    </citation>
    <scope>NUCLEOTIDE SEQUENCE [LARGE SCALE GENOMIC DNA]</scope>
    <source>
        <strain evidence="2 3">A-T 5661</strain>
    </source>
</reference>
<dbReference type="RefSeq" id="WP_142704747.1">
    <property type="nucleotide sequence ID" value="NZ_VIRS01000007.1"/>
</dbReference>
<dbReference type="InParanoid" id="A0A545AVY9"/>
<accession>A0A545AVY9</accession>
<feature type="compositionally biased region" description="Basic and acidic residues" evidence="1">
    <location>
        <begin position="13"/>
        <end position="22"/>
    </location>
</feature>
<dbReference type="NCBIfam" id="NF038083">
    <property type="entry name" value="CU044_5270_fam"/>
    <property type="match status" value="1"/>
</dbReference>
<comment type="caution">
    <text evidence="2">The sequence shown here is derived from an EMBL/GenBank/DDBJ whole genome shotgun (WGS) entry which is preliminary data.</text>
</comment>